<gene>
    <name evidence="2" type="ORF">MBRA_24660</name>
</gene>
<keyword evidence="1" id="KW-0812">Transmembrane</keyword>
<keyword evidence="3" id="KW-1185">Reference proteome</keyword>
<keyword evidence="1" id="KW-0472">Membrane</keyword>
<evidence type="ECO:0000256" key="1">
    <source>
        <dbReference type="SAM" id="Phobius"/>
    </source>
</evidence>
<feature type="transmembrane region" description="Helical" evidence="1">
    <location>
        <begin position="6"/>
        <end position="25"/>
    </location>
</feature>
<evidence type="ECO:0000313" key="3">
    <source>
        <dbReference type="Proteomes" id="UP000467379"/>
    </source>
</evidence>
<reference evidence="2 3" key="1">
    <citation type="journal article" date="2019" name="Emerg. Microbes Infect.">
        <title>Comprehensive subspecies identification of 175 nontuberculous mycobacteria species based on 7547 genomic profiles.</title>
        <authorList>
            <person name="Matsumoto Y."/>
            <person name="Kinjo T."/>
            <person name="Motooka D."/>
            <person name="Nabeya D."/>
            <person name="Jung N."/>
            <person name="Uechi K."/>
            <person name="Horii T."/>
            <person name="Iida T."/>
            <person name="Fujita J."/>
            <person name="Nakamura S."/>
        </authorList>
    </citation>
    <scope>NUCLEOTIDE SEQUENCE [LARGE SCALE GENOMIC DNA]</scope>
    <source>
        <strain evidence="2 3">JCM 12687</strain>
    </source>
</reference>
<dbReference type="Proteomes" id="UP000467379">
    <property type="component" value="Chromosome"/>
</dbReference>
<proteinExistence type="predicted"/>
<dbReference type="RefSeq" id="WP_163659634.1">
    <property type="nucleotide sequence ID" value="NZ_AP022606.1"/>
</dbReference>
<name>A0ABM7KM87_9MYCO</name>
<sequence length="49" mass="5440">MHDPNWWLMVLSFVLGLALTFALTVRRVKREVPLGASNPEAAEKSDDAS</sequence>
<evidence type="ECO:0000313" key="2">
    <source>
        <dbReference type="EMBL" id="BBZ12271.1"/>
    </source>
</evidence>
<organism evidence="2 3">
    <name type="scientific">Mycobacterium branderi</name>
    <dbReference type="NCBI Taxonomy" id="43348"/>
    <lineage>
        <taxon>Bacteria</taxon>
        <taxon>Bacillati</taxon>
        <taxon>Actinomycetota</taxon>
        <taxon>Actinomycetes</taxon>
        <taxon>Mycobacteriales</taxon>
        <taxon>Mycobacteriaceae</taxon>
        <taxon>Mycobacterium</taxon>
    </lineage>
</organism>
<keyword evidence="1" id="KW-1133">Transmembrane helix</keyword>
<accession>A0ABM7KM87</accession>
<evidence type="ECO:0008006" key="4">
    <source>
        <dbReference type="Google" id="ProtNLM"/>
    </source>
</evidence>
<protein>
    <recommendedName>
        <fullName evidence="4">Membrane protein ArfB</fullName>
    </recommendedName>
</protein>
<dbReference type="EMBL" id="AP022606">
    <property type="protein sequence ID" value="BBZ12271.1"/>
    <property type="molecule type" value="Genomic_DNA"/>
</dbReference>